<name>A0AAN8R3D7_9TELE</name>
<gene>
    <name evidence="1" type="ORF">J4Q44_G00057000</name>
</gene>
<dbReference type="Proteomes" id="UP001356427">
    <property type="component" value="Unassembled WGS sequence"/>
</dbReference>
<comment type="caution">
    <text evidence="1">The sequence shown here is derived from an EMBL/GenBank/DDBJ whole genome shotgun (WGS) entry which is preliminary data.</text>
</comment>
<evidence type="ECO:0000313" key="1">
    <source>
        <dbReference type="EMBL" id="KAK6323361.1"/>
    </source>
</evidence>
<dbReference type="AlphaFoldDB" id="A0AAN8R3D7"/>
<evidence type="ECO:0000313" key="2">
    <source>
        <dbReference type="Proteomes" id="UP001356427"/>
    </source>
</evidence>
<accession>A0AAN8R3D7</accession>
<organism evidence="1 2">
    <name type="scientific">Coregonus suidteri</name>
    <dbReference type="NCBI Taxonomy" id="861788"/>
    <lineage>
        <taxon>Eukaryota</taxon>
        <taxon>Metazoa</taxon>
        <taxon>Chordata</taxon>
        <taxon>Craniata</taxon>
        <taxon>Vertebrata</taxon>
        <taxon>Euteleostomi</taxon>
        <taxon>Actinopterygii</taxon>
        <taxon>Neopterygii</taxon>
        <taxon>Teleostei</taxon>
        <taxon>Protacanthopterygii</taxon>
        <taxon>Salmoniformes</taxon>
        <taxon>Salmonidae</taxon>
        <taxon>Coregoninae</taxon>
        <taxon>Coregonus</taxon>
    </lineage>
</organism>
<reference evidence="1 2" key="1">
    <citation type="submission" date="2021-04" db="EMBL/GenBank/DDBJ databases">
        <authorList>
            <person name="De Guttry C."/>
            <person name="Zahm M."/>
            <person name="Klopp C."/>
            <person name="Cabau C."/>
            <person name="Louis A."/>
            <person name="Berthelot C."/>
            <person name="Parey E."/>
            <person name="Roest Crollius H."/>
            <person name="Montfort J."/>
            <person name="Robinson-Rechavi M."/>
            <person name="Bucao C."/>
            <person name="Bouchez O."/>
            <person name="Gislard M."/>
            <person name="Lluch J."/>
            <person name="Milhes M."/>
            <person name="Lampietro C."/>
            <person name="Lopez Roques C."/>
            <person name="Donnadieu C."/>
            <person name="Braasch I."/>
            <person name="Desvignes T."/>
            <person name="Postlethwait J."/>
            <person name="Bobe J."/>
            <person name="Wedekind C."/>
            <person name="Guiguen Y."/>
        </authorList>
    </citation>
    <scope>NUCLEOTIDE SEQUENCE [LARGE SCALE GENOMIC DNA]</scope>
    <source>
        <strain evidence="1">Cs_M1</strain>
        <tissue evidence="1">Blood</tissue>
    </source>
</reference>
<keyword evidence="2" id="KW-1185">Reference proteome</keyword>
<proteinExistence type="predicted"/>
<dbReference type="EMBL" id="JAGTTL010000004">
    <property type="protein sequence ID" value="KAK6323361.1"/>
    <property type="molecule type" value="Genomic_DNA"/>
</dbReference>
<protein>
    <submittedName>
        <fullName evidence="1">Uncharacterized protein</fullName>
    </submittedName>
</protein>
<sequence>MLAPSEALDIRRLKAIVECIMRRGAKALGCLDMRPALDQSSSNRLQTRHQDA</sequence>